<dbReference type="InterPro" id="IPR036390">
    <property type="entry name" value="WH_DNA-bd_sf"/>
</dbReference>
<dbReference type="InterPro" id="IPR011991">
    <property type="entry name" value="ArsR-like_HTH"/>
</dbReference>
<dbReference type="InterPro" id="IPR000835">
    <property type="entry name" value="HTH_MarR-typ"/>
</dbReference>
<dbReference type="CDD" id="cd00090">
    <property type="entry name" value="HTH_ARSR"/>
    <property type="match status" value="1"/>
</dbReference>
<dbReference type="OrthoDB" id="371140at2"/>
<comment type="caution">
    <text evidence="2">The sequence shown here is derived from an EMBL/GenBank/DDBJ whole genome shotgun (WGS) entry which is preliminary data.</text>
</comment>
<organism evidence="2 3">
    <name type="scientific">Mycobacterium szulgai</name>
    <dbReference type="NCBI Taxonomy" id="1787"/>
    <lineage>
        <taxon>Bacteria</taxon>
        <taxon>Bacillati</taxon>
        <taxon>Actinomycetota</taxon>
        <taxon>Actinomycetes</taxon>
        <taxon>Mycobacteriales</taxon>
        <taxon>Mycobacteriaceae</taxon>
        <taxon>Mycobacterium</taxon>
    </lineage>
</organism>
<dbReference type="InterPro" id="IPR036388">
    <property type="entry name" value="WH-like_DNA-bd_sf"/>
</dbReference>
<feature type="domain" description="HTH marR-type" evidence="1">
    <location>
        <begin position="28"/>
        <end position="79"/>
    </location>
</feature>
<dbReference type="SUPFAM" id="SSF46785">
    <property type="entry name" value="Winged helix' DNA-binding domain"/>
    <property type="match status" value="1"/>
</dbReference>
<protein>
    <recommendedName>
        <fullName evidence="1">HTH marR-type domain-containing protein</fullName>
    </recommendedName>
</protein>
<evidence type="ECO:0000313" key="2">
    <source>
        <dbReference type="EMBL" id="ORW95908.1"/>
    </source>
</evidence>
<dbReference type="AlphaFoldDB" id="A0A1X2E6K3"/>
<dbReference type="Proteomes" id="UP000193317">
    <property type="component" value="Unassembled WGS sequence"/>
</dbReference>
<name>A0A1X2E6K3_MYCSZ</name>
<keyword evidence="3" id="KW-1185">Reference proteome</keyword>
<dbReference type="Gene3D" id="1.10.10.10">
    <property type="entry name" value="Winged helix-like DNA-binding domain superfamily/Winged helix DNA-binding domain"/>
    <property type="match status" value="1"/>
</dbReference>
<evidence type="ECO:0000259" key="1">
    <source>
        <dbReference type="Pfam" id="PF12802"/>
    </source>
</evidence>
<accession>A0A1X2E6K3</accession>
<proteinExistence type="predicted"/>
<dbReference type="Pfam" id="PF12802">
    <property type="entry name" value="MarR_2"/>
    <property type="match status" value="1"/>
</dbReference>
<dbReference type="EMBL" id="LQPW01000134">
    <property type="protein sequence ID" value="ORW95908.1"/>
    <property type="molecule type" value="Genomic_DNA"/>
</dbReference>
<gene>
    <name evidence="2" type="ORF">AWC27_05710</name>
</gene>
<reference evidence="2 3" key="1">
    <citation type="submission" date="2016-01" db="EMBL/GenBank/DDBJ databases">
        <title>The new phylogeny of the genus Mycobacterium.</title>
        <authorList>
            <person name="Tarcisio F."/>
            <person name="Conor M."/>
            <person name="Antonella G."/>
            <person name="Elisabetta G."/>
            <person name="Giulia F.S."/>
            <person name="Sara T."/>
            <person name="Anna F."/>
            <person name="Clotilde B."/>
            <person name="Roberto B."/>
            <person name="Veronica D.S."/>
            <person name="Fabio R."/>
            <person name="Monica P."/>
            <person name="Olivier J."/>
            <person name="Enrico T."/>
            <person name="Nicola S."/>
        </authorList>
    </citation>
    <scope>NUCLEOTIDE SEQUENCE [LARGE SCALE GENOMIC DNA]</scope>
    <source>
        <strain evidence="2 3">DSM 44166</strain>
    </source>
</reference>
<sequence>MATARSAQTGYATVKQPTTGSGWTFLTNHAHVLLCLAEGEAYTARELAARVGITERAVQAILADLTESGYLRKSKVGRRNVYGVNLRGRLRHPVESKHTVGDLIAALT</sequence>
<evidence type="ECO:0000313" key="3">
    <source>
        <dbReference type="Proteomes" id="UP000193317"/>
    </source>
</evidence>
<dbReference type="RefSeq" id="WP_085671871.1">
    <property type="nucleotide sequence ID" value="NZ_JACKRU010000344.1"/>
</dbReference>
<dbReference type="GO" id="GO:0003700">
    <property type="term" value="F:DNA-binding transcription factor activity"/>
    <property type="evidence" value="ECO:0007669"/>
    <property type="project" value="InterPro"/>
</dbReference>